<keyword evidence="1" id="KW-1133">Transmembrane helix</keyword>
<dbReference type="EMBL" id="CAJNNV010008444">
    <property type="protein sequence ID" value="CAE8596264.1"/>
    <property type="molecule type" value="Genomic_DNA"/>
</dbReference>
<evidence type="ECO:0000313" key="2">
    <source>
        <dbReference type="EMBL" id="CAE8596264.1"/>
    </source>
</evidence>
<name>A0A813E5A2_POLGL</name>
<keyword evidence="1" id="KW-0812">Transmembrane</keyword>
<evidence type="ECO:0000313" key="3">
    <source>
        <dbReference type="Proteomes" id="UP000654075"/>
    </source>
</evidence>
<feature type="transmembrane region" description="Helical" evidence="1">
    <location>
        <begin position="23"/>
        <end position="42"/>
    </location>
</feature>
<keyword evidence="3" id="KW-1185">Reference proteome</keyword>
<reference evidence="2" key="1">
    <citation type="submission" date="2021-02" db="EMBL/GenBank/DDBJ databases">
        <authorList>
            <person name="Dougan E. K."/>
            <person name="Rhodes N."/>
            <person name="Thang M."/>
            <person name="Chan C."/>
        </authorList>
    </citation>
    <scope>NUCLEOTIDE SEQUENCE</scope>
</reference>
<comment type="caution">
    <text evidence="2">The sequence shown here is derived from an EMBL/GenBank/DDBJ whole genome shotgun (WGS) entry which is preliminary data.</text>
</comment>
<proteinExistence type="predicted"/>
<feature type="non-terminal residue" evidence="2">
    <location>
        <position position="143"/>
    </location>
</feature>
<dbReference type="AlphaFoldDB" id="A0A813E5A2"/>
<evidence type="ECO:0000256" key="1">
    <source>
        <dbReference type="SAM" id="Phobius"/>
    </source>
</evidence>
<keyword evidence="1" id="KW-0472">Membrane</keyword>
<gene>
    <name evidence="2" type="ORF">PGLA1383_LOCUS14730</name>
</gene>
<feature type="non-terminal residue" evidence="2">
    <location>
        <position position="1"/>
    </location>
</feature>
<organism evidence="2 3">
    <name type="scientific">Polarella glacialis</name>
    <name type="common">Dinoflagellate</name>
    <dbReference type="NCBI Taxonomy" id="89957"/>
    <lineage>
        <taxon>Eukaryota</taxon>
        <taxon>Sar</taxon>
        <taxon>Alveolata</taxon>
        <taxon>Dinophyceae</taxon>
        <taxon>Suessiales</taxon>
        <taxon>Suessiaceae</taxon>
        <taxon>Polarella</taxon>
    </lineage>
</organism>
<protein>
    <submittedName>
        <fullName evidence="2">Uncharacterized protein</fullName>
    </submittedName>
</protein>
<accession>A0A813E5A2</accession>
<dbReference type="Proteomes" id="UP000654075">
    <property type="component" value="Unassembled WGS sequence"/>
</dbReference>
<sequence>AGHTPHHDPYRFPRGAVSAGRGVSAHLLVLLLLFHGFHWSLLRGPRAVGSQSADSRAVFWPKYCRDASCSSCQVRSASWADHSLGQASEIYAFFPGAGYFEVSWDCQGGQQTADLTGLDTCLLPHHPRGYFAALFQYSNVSGA</sequence>